<sequence>MTRNKSIVPSQFTLTTRFIRVVALNKLVCHNSHVLDKHRRCTYRSRTKASSPRATSAMATEKAASSRLNPASESIPGDTNYVEGLKIVFEVRRLQPTGAAARSGMISGTIPFIGWNQDQFKHFLRDTPTSTTFTPLLTKPLINEKMTMRILSSTARNEALTNGNVEGKNH</sequence>
<name>A0A2A6BLH9_PRIPA</name>
<feature type="compositionally biased region" description="Polar residues" evidence="1">
    <location>
        <begin position="48"/>
        <end position="58"/>
    </location>
</feature>
<accession>A0A8R1V0Y9</accession>
<organism evidence="2 3">
    <name type="scientific">Pristionchus pacificus</name>
    <name type="common">Parasitic nematode worm</name>
    <dbReference type="NCBI Taxonomy" id="54126"/>
    <lineage>
        <taxon>Eukaryota</taxon>
        <taxon>Metazoa</taxon>
        <taxon>Ecdysozoa</taxon>
        <taxon>Nematoda</taxon>
        <taxon>Chromadorea</taxon>
        <taxon>Rhabditida</taxon>
        <taxon>Rhabditina</taxon>
        <taxon>Diplogasteromorpha</taxon>
        <taxon>Diplogasteroidea</taxon>
        <taxon>Neodiplogasteridae</taxon>
        <taxon>Pristionchus</taxon>
    </lineage>
</organism>
<dbReference type="Proteomes" id="UP000005239">
    <property type="component" value="Unassembled WGS sequence"/>
</dbReference>
<evidence type="ECO:0000313" key="2">
    <source>
        <dbReference type="EnsemblMetazoa" id="PPA44005.1"/>
    </source>
</evidence>
<proteinExistence type="predicted"/>
<evidence type="ECO:0000256" key="1">
    <source>
        <dbReference type="SAM" id="MobiDB-lite"/>
    </source>
</evidence>
<gene>
    <name evidence="2" type="primary">WBGene00282374</name>
</gene>
<dbReference type="AlphaFoldDB" id="A0A2A6BLH9"/>
<dbReference type="EnsemblMetazoa" id="PPA44005.1">
    <property type="protein sequence ID" value="PPA44005.1"/>
    <property type="gene ID" value="WBGene00282374"/>
</dbReference>
<evidence type="ECO:0000313" key="3">
    <source>
        <dbReference type="Proteomes" id="UP000005239"/>
    </source>
</evidence>
<reference evidence="3" key="1">
    <citation type="journal article" date="2008" name="Nat. Genet.">
        <title>The Pristionchus pacificus genome provides a unique perspective on nematode lifestyle and parasitism.</title>
        <authorList>
            <person name="Dieterich C."/>
            <person name="Clifton S.W."/>
            <person name="Schuster L.N."/>
            <person name="Chinwalla A."/>
            <person name="Delehaunty K."/>
            <person name="Dinkelacker I."/>
            <person name="Fulton L."/>
            <person name="Fulton R."/>
            <person name="Godfrey J."/>
            <person name="Minx P."/>
            <person name="Mitreva M."/>
            <person name="Roeseler W."/>
            <person name="Tian H."/>
            <person name="Witte H."/>
            <person name="Yang S.P."/>
            <person name="Wilson R.K."/>
            <person name="Sommer R.J."/>
        </authorList>
    </citation>
    <scope>NUCLEOTIDE SEQUENCE [LARGE SCALE GENOMIC DNA]</scope>
    <source>
        <strain evidence="3">PS312</strain>
    </source>
</reference>
<accession>A0A2A6BLH9</accession>
<keyword evidence="3" id="KW-1185">Reference proteome</keyword>
<reference evidence="2" key="2">
    <citation type="submission" date="2022-06" db="UniProtKB">
        <authorList>
            <consortium name="EnsemblMetazoa"/>
        </authorList>
    </citation>
    <scope>IDENTIFICATION</scope>
    <source>
        <strain evidence="2">PS312</strain>
    </source>
</reference>
<feature type="region of interest" description="Disordered" evidence="1">
    <location>
        <begin position="42"/>
        <end position="75"/>
    </location>
</feature>
<protein>
    <submittedName>
        <fullName evidence="2">Uncharacterized protein</fullName>
    </submittedName>
</protein>